<sequence length="207" mass="23561">MGCKGLEKAVRNDLKESTCVVFILDRDGPMSKAKRRREPNSLINQVNSVVSRFTEKVYLVEVVNELEAWLLVDCLGIFCFFSRGHHTLPRACKRTDNKSEKCRQTILEKTNYKKTISKYSVGDTEKIEEAVSGGRGAKEYLTSFSKEIYEELHPDSNKIPNERRYRESDAPNIAEFIKLDRQTIKKNQSLEGFSQLISGCAQSVPSS</sequence>
<accession>A0A450WY20</accession>
<name>A0A450WY20_9GAMM</name>
<organism evidence="1">
    <name type="scientific">Candidatus Kentrum sp. LFY</name>
    <dbReference type="NCBI Taxonomy" id="2126342"/>
    <lineage>
        <taxon>Bacteria</taxon>
        <taxon>Pseudomonadati</taxon>
        <taxon>Pseudomonadota</taxon>
        <taxon>Gammaproteobacteria</taxon>
        <taxon>Candidatus Kentrum</taxon>
    </lineage>
</organism>
<protein>
    <submittedName>
        <fullName evidence="1">Uncharacterized protein</fullName>
    </submittedName>
</protein>
<gene>
    <name evidence="1" type="ORF">BECKLFY1418C_GA0070996_11072</name>
</gene>
<evidence type="ECO:0000313" key="1">
    <source>
        <dbReference type="EMBL" id="VFK21916.1"/>
    </source>
</evidence>
<proteinExistence type="predicted"/>
<dbReference type="EMBL" id="CAADFN010000107">
    <property type="protein sequence ID" value="VFK21916.1"/>
    <property type="molecule type" value="Genomic_DNA"/>
</dbReference>
<dbReference type="AlphaFoldDB" id="A0A450WY20"/>
<reference evidence="1" key="1">
    <citation type="submission" date="2019-02" db="EMBL/GenBank/DDBJ databases">
        <authorList>
            <person name="Gruber-Vodicka R. H."/>
            <person name="Seah K. B. B."/>
        </authorList>
    </citation>
    <scope>NUCLEOTIDE SEQUENCE</scope>
    <source>
        <strain evidence="1">BECK_BY7</strain>
    </source>
</reference>